<proteinExistence type="inferred from homology"/>
<evidence type="ECO:0000256" key="2">
    <source>
        <dbReference type="RuleBase" id="RU362097"/>
    </source>
</evidence>
<keyword evidence="2" id="KW-0564">Palmitate</keyword>
<dbReference type="AlphaFoldDB" id="A0A917Z9J1"/>
<dbReference type="GO" id="GO:0015562">
    <property type="term" value="F:efflux transmembrane transporter activity"/>
    <property type="evidence" value="ECO:0007669"/>
    <property type="project" value="InterPro"/>
</dbReference>
<dbReference type="PROSITE" id="PS51257">
    <property type="entry name" value="PROKAR_LIPOPROTEIN"/>
    <property type="match status" value="1"/>
</dbReference>
<comment type="similarity">
    <text evidence="1 2">Belongs to the outer membrane factor (OMF) (TC 1.B.17) family.</text>
</comment>
<dbReference type="GO" id="GO:0009279">
    <property type="term" value="C:cell outer membrane"/>
    <property type="evidence" value="ECO:0007669"/>
    <property type="project" value="UniProtKB-SubCell"/>
</dbReference>
<evidence type="ECO:0000256" key="1">
    <source>
        <dbReference type="ARBA" id="ARBA00007613"/>
    </source>
</evidence>
<dbReference type="RefSeq" id="WP_188857789.1">
    <property type="nucleotide sequence ID" value="NZ_BMLT01000001.1"/>
</dbReference>
<evidence type="ECO:0000313" key="3">
    <source>
        <dbReference type="EMBL" id="GGO76643.1"/>
    </source>
</evidence>
<dbReference type="Gene3D" id="1.20.1600.10">
    <property type="entry name" value="Outer membrane efflux proteins (OEP)"/>
    <property type="match status" value="1"/>
</dbReference>
<evidence type="ECO:0000313" key="4">
    <source>
        <dbReference type="Proteomes" id="UP000599578"/>
    </source>
</evidence>
<dbReference type="Pfam" id="PF02321">
    <property type="entry name" value="OEP"/>
    <property type="match status" value="2"/>
</dbReference>
<gene>
    <name evidence="3" type="ORF">GCM10011348_04340</name>
</gene>
<dbReference type="NCBIfam" id="TIGR01845">
    <property type="entry name" value="outer_NodT"/>
    <property type="match status" value="1"/>
</dbReference>
<keyword evidence="2" id="KW-0472">Membrane</keyword>
<keyword evidence="2" id="KW-0812">Transmembrane</keyword>
<accession>A0A917Z9J1</accession>
<dbReference type="Gene3D" id="2.20.200.10">
    <property type="entry name" value="Outer membrane efflux proteins (OEP)"/>
    <property type="match status" value="1"/>
</dbReference>
<reference evidence="3 4" key="1">
    <citation type="journal article" date="2014" name="Int. J. Syst. Evol. Microbiol.">
        <title>Complete genome sequence of Corynebacterium casei LMG S-19264T (=DSM 44701T), isolated from a smear-ripened cheese.</title>
        <authorList>
            <consortium name="US DOE Joint Genome Institute (JGI-PGF)"/>
            <person name="Walter F."/>
            <person name="Albersmeier A."/>
            <person name="Kalinowski J."/>
            <person name="Ruckert C."/>
        </authorList>
    </citation>
    <scope>NUCLEOTIDE SEQUENCE [LARGE SCALE GENOMIC DNA]</scope>
    <source>
        <strain evidence="3 4">CGMCC 1.7286</strain>
    </source>
</reference>
<comment type="caution">
    <text evidence="3">The sequence shown here is derived from an EMBL/GenBank/DDBJ whole genome shotgun (WGS) entry which is preliminary data.</text>
</comment>
<dbReference type="InterPro" id="IPR010131">
    <property type="entry name" value="MdtP/NodT-like"/>
</dbReference>
<dbReference type="InterPro" id="IPR003423">
    <property type="entry name" value="OMP_efflux"/>
</dbReference>
<dbReference type="PANTHER" id="PTHR30203">
    <property type="entry name" value="OUTER MEMBRANE CATION EFFLUX PROTEIN"/>
    <property type="match status" value="1"/>
</dbReference>
<dbReference type="SUPFAM" id="SSF56954">
    <property type="entry name" value="Outer membrane efflux proteins (OEP)"/>
    <property type="match status" value="1"/>
</dbReference>
<dbReference type="EMBL" id="BMLT01000001">
    <property type="protein sequence ID" value="GGO76643.1"/>
    <property type="molecule type" value="Genomic_DNA"/>
</dbReference>
<comment type="subcellular location">
    <subcellularLocation>
        <location evidence="2">Cell outer membrane</location>
        <topology evidence="2">Lipid-anchor</topology>
    </subcellularLocation>
</comment>
<keyword evidence="2" id="KW-0449">Lipoprotein</keyword>
<keyword evidence="2" id="KW-1134">Transmembrane beta strand</keyword>
<dbReference type="Proteomes" id="UP000599578">
    <property type="component" value="Unassembled WGS sequence"/>
</dbReference>
<name>A0A917Z9J1_9GAMM</name>
<organism evidence="3 4">
    <name type="scientific">Marinobacterium nitratireducens</name>
    <dbReference type="NCBI Taxonomy" id="518897"/>
    <lineage>
        <taxon>Bacteria</taxon>
        <taxon>Pseudomonadati</taxon>
        <taxon>Pseudomonadota</taxon>
        <taxon>Gammaproteobacteria</taxon>
        <taxon>Oceanospirillales</taxon>
        <taxon>Oceanospirillaceae</taxon>
        <taxon>Marinobacterium</taxon>
    </lineage>
</organism>
<keyword evidence="4" id="KW-1185">Reference proteome</keyword>
<sequence length="474" mass="50830">MKRALMLCAVLVLVTGCAVGPDYRRPELGTPDSYRAPVAAGQTGSIANIEWFELFNDPYLERLIRSALEQNTDLGIALARLEASNARLRVARSAFGPELRGTLSPGFTPGEGNDAVYSSGIGMSWELDVLGKIRRASEAERAALLATEDGTRAVMSSLVVQVAQTWYSLLALDQEARVIERTLDSQQRSLELVRAQLQSGVSTQAEEQQATAQLAATRAQLPRVRQRTLATENALSILLGQAPQSFMGRPAIEPLAQIDDRALRLGLPVELLERRPDIRGAEQQLHAATARVGVAIANRFPVPTIGLTGIVGRLSTDFSDIGGGGDSVSLGGWGPYVDIPIVDWGRAKGNEQAARAGVEQALLGYRATVLNALREVSDAVNAFVNAGAVIDSNAVYANAAGRSLQLQRQRFGSGVVGYLEVLDAERQLLNAELGLARARLDRVIAYLDLYRALGGGWSDADLSAARLLRAPDRG</sequence>
<protein>
    <submittedName>
        <fullName evidence="3">RND transporter</fullName>
    </submittedName>
</protein>